<keyword evidence="1" id="KW-0175">Coiled coil</keyword>
<gene>
    <name evidence="5" type="ORF">O8C76_10360</name>
</gene>
<reference evidence="5" key="2">
    <citation type="journal article" date="2023" name="Microorganisms">
        <title>Genomic Characterization of Arcobacter butzleri Strains Isolated from Various Sources in Lithuania.</title>
        <authorList>
            <person name="Uljanovas D."/>
            <person name="Golz G."/>
            <person name="Fleischmann S."/>
            <person name="Kudirkiene E."/>
            <person name="Kasetiene N."/>
            <person name="Grineviciene A."/>
            <person name="Tamuleviciene E."/>
            <person name="Aksomaitiene J."/>
            <person name="Alter T."/>
            <person name="Malakauskas M."/>
        </authorList>
    </citation>
    <scope>NUCLEOTIDE SEQUENCE</scope>
    <source>
        <strain evidence="5">RCM69</strain>
    </source>
</reference>
<dbReference type="InterPro" id="IPR049751">
    <property type="entry name" value="TraI/MobA_relaxases"/>
</dbReference>
<feature type="domain" description="Large polyvalent protein-associated" evidence="3">
    <location>
        <begin position="430"/>
        <end position="515"/>
    </location>
</feature>
<evidence type="ECO:0000259" key="2">
    <source>
        <dbReference type="Pfam" id="PF03432"/>
    </source>
</evidence>
<name>A0AAW7Q071_9BACT</name>
<reference evidence="5" key="1">
    <citation type="submission" date="2022-12" db="EMBL/GenBank/DDBJ databases">
        <authorList>
            <person name="Uljanovas D."/>
        </authorList>
    </citation>
    <scope>NUCLEOTIDE SEQUENCE</scope>
    <source>
        <strain evidence="5">RCM69</strain>
    </source>
</reference>
<dbReference type="InterPro" id="IPR040677">
    <property type="entry name" value="LPD7"/>
</dbReference>
<dbReference type="RefSeq" id="WP_301372548.1">
    <property type="nucleotide sequence ID" value="NZ_JAPZCX010000020.1"/>
</dbReference>
<feature type="domain" description="TraI-like middle" evidence="4">
    <location>
        <begin position="185"/>
        <end position="269"/>
    </location>
</feature>
<evidence type="ECO:0000313" key="5">
    <source>
        <dbReference type="EMBL" id="MDN5071422.1"/>
    </source>
</evidence>
<dbReference type="Proteomes" id="UP001170288">
    <property type="component" value="Unassembled WGS sequence"/>
</dbReference>
<evidence type="ECO:0000313" key="6">
    <source>
        <dbReference type="Proteomes" id="UP001170288"/>
    </source>
</evidence>
<accession>A0AAW7Q071</accession>
<dbReference type="Pfam" id="PF03432">
    <property type="entry name" value="Relaxase"/>
    <property type="match status" value="1"/>
</dbReference>
<protein>
    <submittedName>
        <fullName evidence="5">Relaxase/mobilization nuclease domain-containing protein</fullName>
    </submittedName>
</protein>
<evidence type="ECO:0000259" key="3">
    <source>
        <dbReference type="Pfam" id="PF18821"/>
    </source>
</evidence>
<evidence type="ECO:0000259" key="4">
    <source>
        <dbReference type="Pfam" id="PF22863"/>
    </source>
</evidence>
<feature type="domain" description="MobA/VirD2-like nuclease" evidence="2">
    <location>
        <begin position="41"/>
        <end position="169"/>
    </location>
</feature>
<proteinExistence type="predicted"/>
<dbReference type="InterPro" id="IPR054462">
    <property type="entry name" value="TraI_M"/>
</dbReference>
<organism evidence="5 6">
    <name type="scientific">Aliarcobacter butzleri</name>
    <dbReference type="NCBI Taxonomy" id="28197"/>
    <lineage>
        <taxon>Bacteria</taxon>
        <taxon>Pseudomonadati</taxon>
        <taxon>Campylobacterota</taxon>
        <taxon>Epsilonproteobacteria</taxon>
        <taxon>Campylobacterales</taxon>
        <taxon>Arcobacteraceae</taxon>
        <taxon>Aliarcobacter</taxon>
    </lineage>
</organism>
<dbReference type="Pfam" id="PF22863">
    <property type="entry name" value="TraI_middle"/>
    <property type="match status" value="1"/>
</dbReference>
<dbReference type="InterPro" id="IPR005094">
    <property type="entry name" value="Endonuclease_MobA/VirD2"/>
</dbReference>
<comment type="caution">
    <text evidence="5">The sequence shown here is derived from an EMBL/GenBank/DDBJ whole genome shotgun (WGS) entry which is preliminary data.</text>
</comment>
<evidence type="ECO:0000256" key="1">
    <source>
        <dbReference type="SAM" id="Coils"/>
    </source>
</evidence>
<dbReference type="EMBL" id="JAPZCX010000020">
    <property type="protein sequence ID" value="MDN5071422.1"/>
    <property type="molecule type" value="Genomic_DNA"/>
</dbReference>
<dbReference type="AlphaFoldDB" id="A0AAW7Q071"/>
<dbReference type="Pfam" id="PF18821">
    <property type="entry name" value="LPD7"/>
    <property type="match status" value="1"/>
</dbReference>
<dbReference type="NCBIfam" id="NF041893">
    <property type="entry name" value="TraI_MobP_relax"/>
    <property type="match status" value="1"/>
</dbReference>
<sequence>MIVKKVIFKNQTKSSFKQLAKYALDVENNNAKILVDYMLDTNNEMEKVEAYSFTNCSFENNEDNINEIINTQKLNTTSKQDKTMHLIVSFQEDEKPSIEILNAVEKELMEALGMEQHQRLSVVHSNTNNLHIHIAVNKVDPLTLKVVNPYNDVGILQEAAIKLEKKYNLKIDNHISKYEREQSKYNIHTMTLDFETWVKEKLTDKIDILFKDEKTTFDNIQELLSEYDLEFRERRKGFVISSKSDKLFCKASSIHRELSKQQLEKRFNSLELKQDLQIENSVNQDLEAKNEKITVQEEAKKFNKFEGIKSNKLWEKYQENEKRKKTALERELKYIKLRRNEFGSSISSMKFNKETIKHIKNQRMIFRTRTRELYKKYKRVSYRDYLINEAVKGNEEAILALRRKKPNLDIEENTLSSNNDRAKIFDDVDYITKEGYKVYKDNANKLIDKGNHLKISYIKKEDNKDFILNSILKSIERFGNTLNITGDEKFKKTILDTVNEYNLDVKFVDKTMESININNKIIKEENEARKVLRKAIKLKIEAIKKDDISENKMKKEIMVMEKFYKKVSSSSAAIFAGEMNKLGLSYDVIEKMDTEAVSIKVDSFIVNGENLQGLRAMNDEVKENLKDKDEELKRFEKFLHIFGNRDKITDVTLGFYENRKVDVQEYIEKYNMTLTKLDKTANAIQLLSDKNLKIIKEYSEKLEHSNKFDKVQIIKNTDEGLTNF</sequence>
<feature type="coiled-coil region" evidence="1">
    <location>
        <begin position="611"/>
        <end position="638"/>
    </location>
</feature>